<comment type="caution">
    <text evidence="1">The sequence shown here is derived from an EMBL/GenBank/DDBJ whole genome shotgun (WGS) entry which is preliminary data.</text>
</comment>
<dbReference type="Proteomes" id="UP000663855">
    <property type="component" value="Unassembled WGS sequence"/>
</dbReference>
<evidence type="ECO:0000313" key="2">
    <source>
        <dbReference type="EMBL" id="CAF1311916.1"/>
    </source>
</evidence>
<gene>
    <name evidence="3" type="ORF">BYL167_LOCUS14048</name>
    <name evidence="1" type="ORF">CJN711_LOCUS16969</name>
    <name evidence="4" type="ORF">GIL414_LOCUS18654</name>
    <name evidence="2" type="ORF">KQP761_LOCUS5297</name>
</gene>
<dbReference type="EMBL" id="CAJOBH010004930">
    <property type="protein sequence ID" value="CAF4007736.1"/>
    <property type="molecule type" value="Genomic_DNA"/>
</dbReference>
<dbReference type="AlphaFoldDB" id="A0A815DV53"/>
<reference evidence="1" key="1">
    <citation type="submission" date="2021-02" db="EMBL/GenBank/DDBJ databases">
        <authorList>
            <person name="Nowell W R."/>
        </authorList>
    </citation>
    <scope>NUCLEOTIDE SEQUENCE</scope>
</reference>
<accession>A0A815DV53</accession>
<dbReference type="EMBL" id="CAJNOW010001263">
    <property type="protein sequence ID" value="CAF1311916.1"/>
    <property type="molecule type" value="Genomic_DNA"/>
</dbReference>
<evidence type="ECO:0000313" key="3">
    <source>
        <dbReference type="EMBL" id="CAF4007736.1"/>
    </source>
</evidence>
<dbReference type="OrthoDB" id="9992527at2759"/>
<name>A0A815DV53_9BILA</name>
<sequence>MLGNSPCYEVIDVPSPTASQGQVKVIAVGVRVNVVGKLSNGEKVYFIATTPPNRSMSARINVDQNMLVPLSEAADFVVFADTMSPGLRSCFALRERVHIQHVETILILDITENLRQLAAASAQLLDAKCVISVERNSFNLYQLFTDDKIDSFIILNDDETQFQQVMQKEAADVGIKINDLW</sequence>
<evidence type="ECO:0000313" key="5">
    <source>
        <dbReference type="Proteomes" id="UP000663855"/>
    </source>
</evidence>
<proteinExistence type="predicted"/>
<protein>
    <submittedName>
        <fullName evidence="1">Uncharacterized protein</fullName>
    </submittedName>
</protein>
<dbReference type="Proteomes" id="UP000681967">
    <property type="component" value="Unassembled WGS sequence"/>
</dbReference>
<dbReference type="Proteomes" id="UP000681720">
    <property type="component" value="Unassembled WGS sequence"/>
</dbReference>
<evidence type="ECO:0000313" key="4">
    <source>
        <dbReference type="EMBL" id="CAF4133687.1"/>
    </source>
</evidence>
<evidence type="ECO:0000313" key="1">
    <source>
        <dbReference type="EMBL" id="CAF1301708.1"/>
    </source>
</evidence>
<dbReference type="Proteomes" id="UP000663834">
    <property type="component" value="Unassembled WGS sequence"/>
</dbReference>
<organism evidence="1 5">
    <name type="scientific">Rotaria magnacalcarata</name>
    <dbReference type="NCBI Taxonomy" id="392030"/>
    <lineage>
        <taxon>Eukaryota</taxon>
        <taxon>Metazoa</taxon>
        <taxon>Spiralia</taxon>
        <taxon>Gnathifera</taxon>
        <taxon>Rotifera</taxon>
        <taxon>Eurotatoria</taxon>
        <taxon>Bdelloidea</taxon>
        <taxon>Philodinida</taxon>
        <taxon>Philodinidae</taxon>
        <taxon>Rotaria</taxon>
    </lineage>
</organism>
<dbReference type="Gene3D" id="3.90.180.10">
    <property type="entry name" value="Medium-chain alcohol dehydrogenases, catalytic domain"/>
    <property type="match status" value="1"/>
</dbReference>
<dbReference type="EMBL" id="CAJOBJ010009261">
    <property type="protein sequence ID" value="CAF4133687.1"/>
    <property type="molecule type" value="Genomic_DNA"/>
</dbReference>
<dbReference type="EMBL" id="CAJNOV010007883">
    <property type="protein sequence ID" value="CAF1301708.1"/>
    <property type="molecule type" value="Genomic_DNA"/>
</dbReference>